<evidence type="ECO:0000313" key="14">
    <source>
        <dbReference type="EMBL" id="AOS82932.1"/>
    </source>
</evidence>
<feature type="domain" description="ABC3 transporter permease C-terminal" evidence="12">
    <location>
        <begin position="175"/>
        <end position="289"/>
    </location>
</feature>
<keyword evidence="4 10" id="KW-1003">Cell membrane</keyword>
<feature type="transmembrane region" description="Helical" evidence="11">
    <location>
        <begin position="212"/>
        <end position="241"/>
    </location>
</feature>
<evidence type="ECO:0000256" key="10">
    <source>
        <dbReference type="PIRNR" id="PIRNR003097"/>
    </source>
</evidence>
<proteinExistence type="inferred from homology"/>
<dbReference type="PANTHER" id="PTHR47755">
    <property type="entry name" value="CELL DIVISION PROTEIN FTSX"/>
    <property type="match status" value="1"/>
</dbReference>
<dbReference type="Proteomes" id="UP000095185">
    <property type="component" value="Chromosome"/>
</dbReference>
<dbReference type="RefSeq" id="WP_069808662.1">
    <property type="nucleotide sequence ID" value="NZ_CP017305.1"/>
</dbReference>
<keyword evidence="9 10" id="KW-0131">Cell cycle</keyword>
<dbReference type="Pfam" id="PF18075">
    <property type="entry name" value="FtsX_ECD"/>
    <property type="match status" value="1"/>
</dbReference>
<feature type="transmembrane region" description="Helical" evidence="11">
    <location>
        <begin position="166"/>
        <end position="192"/>
    </location>
</feature>
<evidence type="ECO:0000259" key="12">
    <source>
        <dbReference type="Pfam" id="PF02687"/>
    </source>
</evidence>
<dbReference type="InterPro" id="IPR040690">
    <property type="entry name" value="FtsX_ECD"/>
</dbReference>
<dbReference type="InterPro" id="IPR004513">
    <property type="entry name" value="FtsX"/>
</dbReference>
<dbReference type="PIRSF" id="PIRSF003097">
    <property type="entry name" value="FtsX"/>
    <property type="match status" value="1"/>
</dbReference>
<sequence>MSLFYSIKEGFAGIGRAKLPASVTIATGFFSLLLLGLFGTVSFSFYQLIHEVRSRVELEVFFDDRISDLQAGALSERMQSIPGVAGTRFISRTEAASRFARDFEADVVGILGTNPLPRSVEVSIQPGYAAPQNIASIEEQIAALGGGLDIRYNKEYLRGIERNARLFTLITAGVGGVIALATIILNAFTVRLAMYARRDKIKTMRLVGATRWFISAPFLFEGIIQGLVSGGLAALGLWLIFEQALLRYEPAIYQILHPSTSVIYPALVALGIALGFFGSAWSVARFLRKA</sequence>
<accession>A0A1D8CVP1</accession>
<evidence type="ECO:0000256" key="2">
    <source>
        <dbReference type="ARBA" id="ARBA00007379"/>
    </source>
</evidence>
<evidence type="ECO:0000256" key="3">
    <source>
        <dbReference type="ARBA" id="ARBA00021907"/>
    </source>
</evidence>
<keyword evidence="7 11" id="KW-1133">Transmembrane helix</keyword>
<reference evidence="14" key="1">
    <citation type="submission" date="2016-09" db="EMBL/GenBank/DDBJ databases">
        <title>Genome sequence of Chlorobaculum limnaeum.</title>
        <authorList>
            <person name="Liu Z."/>
            <person name="Tank M."/>
            <person name="Bryant D.A."/>
        </authorList>
    </citation>
    <scope>NUCLEOTIDE SEQUENCE [LARGE SCALE GENOMIC DNA]</scope>
    <source>
        <strain evidence="14">DSM 1677</strain>
    </source>
</reference>
<keyword evidence="5 10" id="KW-0132">Cell division</keyword>
<dbReference type="Gene3D" id="3.30.70.3040">
    <property type="match status" value="1"/>
</dbReference>
<comment type="subcellular location">
    <subcellularLocation>
        <location evidence="1">Cell membrane</location>
        <topology evidence="1">Multi-pass membrane protein</topology>
    </subcellularLocation>
</comment>
<protein>
    <recommendedName>
        <fullName evidence="3 10">Cell division protein FtsX</fullName>
    </recommendedName>
</protein>
<dbReference type="PANTHER" id="PTHR47755:SF1">
    <property type="entry name" value="CELL DIVISION PROTEIN FTSX"/>
    <property type="match status" value="1"/>
</dbReference>
<evidence type="ECO:0000256" key="4">
    <source>
        <dbReference type="ARBA" id="ARBA00022475"/>
    </source>
</evidence>
<evidence type="ECO:0000256" key="5">
    <source>
        <dbReference type="ARBA" id="ARBA00022618"/>
    </source>
</evidence>
<keyword evidence="6 11" id="KW-0812">Transmembrane</keyword>
<dbReference type="KEGG" id="clz:BIU88_01485"/>
<feature type="transmembrane region" description="Helical" evidence="11">
    <location>
        <begin position="261"/>
        <end position="284"/>
    </location>
</feature>
<keyword evidence="15" id="KW-1185">Reference proteome</keyword>
<dbReference type="GO" id="GO:0051301">
    <property type="term" value="P:cell division"/>
    <property type="evidence" value="ECO:0007669"/>
    <property type="project" value="UniProtKB-KW"/>
</dbReference>
<evidence type="ECO:0000256" key="6">
    <source>
        <dbReference type="ARBA" id="ARBA00022692"/>
    </source>
</evidence>
<evidence type="ECO:0000259" key="13">
    <source>
        <dbReference type="Pfam" id="PF18075"/>
    </source>
</evidence>
<comment type="similarity">
    <text evidence="2 10">Belongs to the ABC-4 integral membrane protein family. FtsX subfamily.</text>
</comment>
<dbReference type="EMBL" id="CP017305">
    <property type="protein sequence ID" value="AOS82932.1"/>
    <property type="molecule type" value="Genomic_DNA"/>
</dbReference>
<evidence type="ECO:0000313" key="15">
    <source>
        <dbReference type="Proteomes" id="UP000095185"/>
    </source>
</evidence>
<gene>
    <name evidence="14" type="ORF">BIU88_01485</name>
</gene>
<organism evidence="14 15">
    <name type="scientific">Chlorobaculum limnaeum</name>
    <dbReference type="NCBI Taxonomy" id="274537"/>
    <lineage>
        <taxon>Bacteria</taxon>
        <taxon>Pseudomonadati</taxon>
        <taxon>Chlorobiota</taxon>
        <taxon>Chlorobiia</taxon>
        <taxon>Chlorobiales</taxon>
        <taxon>Chlorobiaceae</taxon>
        <taxon>Chlorobaculum</taxon>
    </lineage>
</organism>
<dbReference type="AlphaFoldDB" id="A0A1D8CVP1"/>
<dbReference type="Pfam" id="PF02687">
    <property type="entry name" value="FtsX"/>
    <property type="match status" value="1"/>
</dbReference>
<evidence type="ECO:0000256" key="1">
    <source>
        <dbReference type="ARBA" id="ARBA00004651"/>
    </source>
</evidence>
<feature type="domain" description="FtsX extracellular" evidence="13">
    <location>
        <begin position="56"/>
        <end position="144"/>
    </location>
</feature>
<dbReference type="InterPro" id="IPR003838">
    <property type="entry name" value="ABC3_permease_C"/>
</dbReference>
<dbReference type="GO" id="GO:0005886">
    <property type="term" value="C:plasma membrane"/>
    <property type="evidence" value="ECO:0007669"/>
    <property type="project" value="UniProtKB-SubCell"/>
</dbReference>
<evidence type="ECO:0000256" key="7">
    <source>
        <dbReference type="ARBA" id="ARBA00022989"/>
    </source>
</evidence>
<evidence type="ECO:0000256" key="9">
    <source>
        <dbReference type="ARBA" id="ARBA00023306"/>
    </source>
</evidence>
<evidence type="ECO:0000256" key="8">
    <source>
        <dbReference type="ARBA" id="ARBA00023136"/>
    </source>
</evidence>
<feature type="transmembrane region" description="Helical" evidence="11">
    <location>
        <begin position="21"/>
        <end position="46"/>
    </location>
</feature>
<keyword evidence="8 10" id="KW-0472">Membrane</keyword>
<evidence type="ECO:0000256" key="11">
    <source>
        <dbReference type="SAM" id="Phobius"/>
    </source>
</evidence>
<dbReference type="STRING" id="274537.BIU88_01485"/>
<name>A0A1D8CVP1_CHLLM</name>